<feature type="transmembrane region" description="Helical" evidence="1">
    <location>
        <begin position="74"/>
        <end position="94"/>
    </location>
</feature>
<name>A0A0A9FCB9_ARUDO</name>
<protein>
    <submittedName>
        <fullName evidence="2">TOR</fullName>
    </submittedName>
</protein>
<organism evidence="2">
    <name type="scientific">Arundo donax</name>
    <name type="common">Giant reed</name>
    <name type="synonym">Donax arundinaceus</name>
    <dbReference type="NCBI Taxonomy" id="35708"/>
    <lineage>
        <taxon>Eukaryota</taxon>
        <taxon>Viridiplantae</taxon>
        <taxon>Streptophyta</taxon>
        <taxon>Embryophyta</taxon>
        <taxon>Tracheophyta</taxon>
        <taxon>Spermatophyta</taxon>
        <taxon>Magnoliopsida</taxon>
        <taxon>Liliopsida</taxon>
        <taxon>Poales</taxon>
        <taxon>Poaceae</taxon>
        <taxon>PACMAD clade</taxon>
        <taxon>Arundinoideae</taxon>
        <taxon>Arundineae</taxon>
        <taxon>Arundo</taxon>
    </lineage>
</organism>
<sequence>MGGAKRRRLIEEVVEKLLIAAVADADVGVRSSVFKALYRNPTFDDFLAQADILTSIFVALNDEADCLKKILHMYFLPFVAILYSCSHILIRVWIANVERKVLDYWVA</sequence>
<evidence type="ECO:0000256" key="1">
    <source>
        <dbReference type="SAM" id="Phobius"/>
    </source>
</evidence>
<proteinExistence type="predicted"/>
<keyword evidence="1" id="KW-0472">Membrane</keyword>
<accession>A0A0A9FCB9</accession>
<keyword evidence="1" id="KW-0812">Transmembrane</keyword>
<reference evidence="2" key="1">
    <citation type="submission" date="2014-09" db="EMBL/GenBank/DDBJ databases">
        <authorList>
            <person name="Magalhaes I.L.F."/>
            <person name="Oliveira U."/>
            <person name="Santos F.R."/>
            <person name="Vidigal T.H.D.A."/>
            <person name="Brescovit A.D."/>
            <person name="Santos A.J."/>
        </authorList>
    </citation>
    <scope>NUCLEOTIDE SEQUENCE</scope>
    <source>
        <tissue evidence="2">Shoot tissue taken approximately 20 cm above the soil surface</tissue>
    </source>
</reference>
<reference evidence="2" key="2">
    <citation type="journal article" date="2015" name="Data Brief">
        <title>Shoot transcriptome of the giant reed, Arundo donax.</title>
        <authorList>
            <person name="Barrero R.A."/>
            <person name="Guerrero F.D."/>
            <person name="Moolhuijzen P."/>
            <person name="Goolsby J.A."/>
            <person name="Tidwell J."/>
            <person name="Bellgard S.E."/>
            <person name="Bellgard M.I."/>
        </authorList>
    </citation>
    <scope>NUCLEOTIDE SEQUENCE</scope>
    <source>
        <tissue evidence="2">Shoot tissue taken approximately 20 cm above the soil surface</tissue>
    </source>
</reference>
<dbReference type="AlphaFoldDB" id="A0A0A9FCB9"/>
<keyword evidence="1" id="KW-1133">Transmembrane helix</keyword>
<dbReference type="EMBL" id="GBRH01187256">
    <property type="protein sequence ID" value="JAE10640.1"/>
    <property type="molecule type" value="Transcribed_RNA"/>
</dbReference>
<evidence type="ECO:0000313" key="2">
    <source>
        <dbReference type="EMBL" id="JAE10640.1"/>
    </source>
</evidence>